<dbReference type="EMBL" id="JALKCG010000001">
    <property type="protein sequence ID" value="MCK0207376.1"/>
    <property type="molecule type" value="Genomic_DNA"/>
</dbReference>
<evidence type="ECO:0008006" key="4">
    <source>
        <dbReference type="Google" id="ProtNLM"/>
    </source>
</evidence>
<reference evidence="3" key="2">
    <citation type="submission" date="2023-07" db="EMBL/GenBank/DDBJ databases">
        <title>Ancylobacter moscoviensis sp. nov., facultatively methylotrophic bacteria from activated sludge and the reclassification of Starkeya novella (Starkey 1934) Kelly et al. 2000 as Ancylobacter novellus comb. nov., Starkeya koreensis Im et al. 2006 as Ancylobacter koreensis comb.nov., Angulomicrobium tetraedrale Vasil'eva et al. 1986 as Ancylobacter tetraedralis comb. nov., Angulomicrobium amanitiforme Fritz et al. 2004 as Ancylobacter amanitiformis comb. nov. and Methylorhabdus multivorans Doronina et al. 1996 as Ancylobacter multivorans comb. nov. and emended description of the genus Ancylobacter.</title>
        <authorList>
            <person name="Doronina N."/>
            <person name="Chemodurova A."/>
            <person name="Grouzdev D."/>
            <person name="Koziaeva V."/>
            <person name="Shi W."/>
            <person name="Wu L."/>
            <person name="Kaparullina E."/>
        </authorList>
    </citation>
    <scope>NUCLEOTIDE SEQUENCE [LARGE SCALE GENOMIC DNA]</scope>
    <source>
        <strain evidence="3">Jip08</strain>
    </source>
</reference>
<dbReference type="RefSeq" id="WP_247199282.1">
    <property type="nucleotide sequence ID" value="NZ_JALKCG010000001.1"/>
</dbReference>
<evidence type="ECO:0000313" key="2">
    <source>
        <dbReference type="EMBL" id="MCK0207376.1"/>
    </source>
</evidence>
<evidence type="ECO:0000313" key="3">
    <source>
        <dbReference type="Proteomes" id="UP001202867"/>
    </source>
</evidence>
<dbReference type="CDD" id="cd21631">
    <property type="entry name" value="RHH_CopG_NikR-like"/>
    <property type="match status" value="1"/>
</dbReference>
<comment type="caution">
    <text evidence="2">The sequence shown here is derived from an EMBL/GenBank/DDBJ whole genome shotgun (WGS) entry which is preliminary data.</text>
</comment>
<reference evidence="2 3" key="1">
    <citation type="submission" date="2022-04" db="EMBL/GenBank/DDBJ databases">
        <authorList>
            <person name="Grouzdev D.S."/>
            <person name="Pantiukh K.S."/>
            <person name="Krutkina M.S."/>
        </authorList>
    </citation>
    <scope>NUCLEOTIDE SEQUENCE [LARGE SCALE GENOMIC DNA]</scope>
    <source>
        <strain evidence="2 3">Jip08</strain>
    </source>
</reference>
<gene>
    <name evidence="2" type="ORF">MWN33_04940</name>
</gene>
<organism evidence="2 3">
    <name type="scientific">Ancylobacter koreensis</name>
    <dbReference type="NCBI Taxonomy" id="266121"/>
    <lineage>
        <taxon>Bacteria</taxon>
        <taxon>Pseudomonadati</taxon>
        <taxon>Pseudomonadota</taxon>
        <taxon>Alphaproteobacteria</taxon>
        <taxon>Hyphomicrobiales</taxon>
        <taxon>Xanthobacteraceae</taxon>
        <taxon>Ancylobacter</taxon>
    </lineage>
</organism>
<feature type="chain" id="PRO_5047096299" description="Glutelin" evidence="1">
    <location>
        <begin position="27"/>
        <end position="163"/>
    </location>
</feature>
<protein>
    <recommendedName>
        <fullName evidence="4">Glutelin</fullName>
    </recommendedName>
</protein>
<name>A0ABT0DJC3_9HYPH</name>
<keyword evidence="1" id="KW-0732">Signal</keyword>
<feature type="signal peptide" evidence="1">
    <location>
        <begin position="1"/>
        <end position="26"/>
    </location>
</feature>
<proteinExistence type="predicted"/>
<sequence length="163" mass="16588">MTLARVIPAAALTLALAIGMAQPSHAAGAFECPAKPLEAKQAAAIKAVLPTGDAFDNVGQLNAAVTELKASGVGPVLIIDNLIAAYCPTVAAQGELSDAKKASLVNRFAARITRVVYSLEGADEVILDVSFPPAIVDAINVKAQAAGVSQQAFIRGAVDNALK</sequence>
<evidence type="ECO:0000256" key="1">
    <source>
        <dbReference type="SAM" id="SignalP"/>
    </source>
</evidence>
<dbReference type="Proteomes" id="UP001202867">
    <property type="component" value="Unassembled WGS sequence"/>
</dbReference>
<keyword evidence="3" id="KW-1185">Reference proteome</keyword>
<accession>A0ABT0DJC3</accession>